<evidence type="ECO:0000313" key="2">
    <source>
        <dbReference type="Proteomes" id="UP000827986"/>
    </source>
</evidence>
<protein>
    <submittedName>
        <fullName evidence="1">Uncharacterized protein</fullName>
    </submittedName>
</protein>
<proteinExistence type="predicted"/>
<dbReference type="Proteomes" id="UP000827986">
    <property type="component" value="Unassembled WGS sequence"/>
</dbReference>
<dbReference type="EMBL" id="JAHDVG010000470">
    <property type="protein sequence ID" value="KAH1180273.1"/>
    <property type="molecule type" value="Genomic_DNA"/>
</dbReference>
<gene>
    <name evidence="1" type="ORF">KIL84_009109</name>
</gene>
<evidence type="ECO:0000313" key="1">
    <source>
        <dbReference type="EMBL" id="KAH1180273.1"/>
    </source>
</evidence>
<accession>A0A9D3XI23</accession>
<reference evidence="1" key="1">
    <citation type="submission" date="2021-09" db="EMBL/GenBank/DDBJ databases">
        <title>The genome of Mauremys mutica provides insights into the evolution of semi-aquatic lifestyle.</title>
        <authorList>
            <person name="Gong S."/>
            <person name="Gao Y."/>
        </authorList>
    </citation>
    <scope>NUCLEOTIDE SEQUENCE</scope>
    <source>
        <strain evidence="1">MM-2020</strain>
        <tissue evidence="1">Muscle</tissue>
    </source>
</reference>
<comment type="caution">
    <text evidence="1">The sequence shown here is derived from an EMBL/GenBank/DDBJ whole genome shotgun (WGS) entry which is preliminary data.</text>
</comment>
<name>A0A9D3XI23_9SAUR</name>
<organism evidence="1 2">
    <name type="scientific">Mauremys mutica</name>
    <name type="common">yellowpond turtle</name>
    <dbReference type="NCBI Taxonomy" id="74926"/>
    <lineage>
        <taxon>Eukaryota</taxon>
        <taxon>Metazoa</taxon>
        <taxon>Chordata</taxon>
        <taxon>Craniata</taxon>
        <taxon>Vertebrata</taxon>
        <taxon>Euteleostomi</taxon>
        <taxon>Archelosauria</taxon>
        <taxon>Testudinata</taxon>
        <taxon>Testudines</taxon>
        <taxon>Cryptodira</taxon>
        <taxon>Durocryptodira</taxon>
        <taxon>Testudinoidea</taxon>
        <taxon>Geoemydidae</taxon>
        <taxon>Geoemydinae</taxon>
        <taxon>Mauremys</taxon>
    </lineage>
</organism>
<dbReference type="AlphaFoldDB" id="A0A9D3XI23"/>
<keyword evidence="2" id="KW-1185">Reference proteome</keyword>
<sequence length="166" mass="17014">MGSMGLGELARCSQPSLLRGPHGEFLPPSALPWVCLQEGGTPAPSEAERGGLSPGTRRSKAWETVGLYNGKRGPSERMGAAGACWAGTGVACTVGQARSLCLSQEMRLFPVARTPRQPQLALPGSGLSANALVSKGATASLTSAFLLMSRPAAETRAGCYPAVSSS</sequence>